<dbReference type="EMBL" id="JBAMMX010000002">
    <property type="protein sequence ID" value="KAK6945980.1"/>
    <property type="molecule type" value="Genomic_DNA"/>
</dbReference>
<dbReference type="PANTHER" id="PTHR36364:SF1">
    <property type="entry name" value="OS03G0203000 PROTEIN"/>
    <property type="match status" value="1"/>
</dbReference>
<organism evidence="2 3">
    <name type="scientific">Dillenia turbinata</name>
    <dbReference type="NCBI Taxonomy" id="194707"/>
    <lineage>
        <taxon>Eukaryota</taxon>
        <taxon>Viridiplantae</taxon>
        <taxon>Streptophyta</taxon>
        <taxon>Embryophyta</taxon>
        <taxon>Tracheophyta</taxon>
        <taxon>Spermatophyta</taxon>
        <taxon>Magnoliopsida</taxon>
        <taxon>eudicotyledons</taxon>
        <taxon>Gunneridae</taxon>
        <taxon>Pentapetalae</taxon>
        <taxon>Dilleniales</taxon>
        <taxon>Dilleniaceae</taxon>
        <taxon>Dillenia</taxon>
    </lineage>
</organism>
<feature type="compositionally biased region" description="Basic and acidic residues" evidence="1">
    <location>
        <begin position="74"/>
        <end position="87"/>
    </location>
</feature>
<evidence type="ECO:0000313" key="2">
    <source>
        <dbReference type="EMBL" id="KAK6945980.1"/>
    </source>
</evidence>
<gene>
    <name evidence="2" type="ORF">RJ641_013524</name>
</gene>
<feature type="compositionally biased region" description="Basic and acidic residues" evidence="1">
    <location>
        <begin position="1"/>
        <end position="11"/>
    </location>
</feature>
<accession>A0AAN8W4K6</accession>
<feature type="compositionally biased region" description="Basic and acidic residues" evidence="1">
    <location>
        <begin position="131"/>
        <end position="165"/>
    </location>
</feature>
<feature type="compositionally biased region" description="Basic and acidic residues" evidence="1">
    <location>
        <begin position="104"/>
        <end position="118"/>
    </location>
</feature>
<dbReference type="AlphaFoldDB" id="A0AAN8W4K6"/>
<evidence type="ECO:0008006" key="4">
    <source>
        <dbReference type="Google" id="ProtNLM"/>
    </source>
</evidence>
<dbReference type="Proteomes" id="UP001370490">
    <property type="component" value="Unassembled WGS sequence"/>
</dbReference>
<feature type="compositionally biased region" description="Basic and acidic residues" evidence="1">
    <location>
        <begin position="18"/>
        <end position="39"/>
    </location>
</feature>
<protein>
    <recommendedName>
        <fullName evidence="4">Btz domain-containing protein</fullName>
    </recommendedName>
</protein>
<sequence length="328" mass="36950">MSRREDRDSDYRRHRSRFDREPSPKRSKRDGKPEMERTTSNRSFGNGDSKDGEKQRRRLQDALPLEEPSAAPDSKAENVGGDKESVKKSNGFHDGTKPPSDPTEVPRSRSYFQHDERGTAGQVGRSRGHRAASEHGWWRDSRDKHGDRAANKTESKGVQKRDGDSKNQGGDNRGWCHDRYFEFEVDPAPPVRKRPAFREKKLPADPASSEKAATEPVETSQPDQPISASEREERRGHSPHQHGRSYAGYRAPYNRGGSYKGGFSSRYRYGVGGNNRGGDRFDGRQGHRSSGGGHVEKWKHDLFDEADQSPKAKNEEEQIAKVEALLAS</sequence>
<keyword evidence="3" id="KW-1185">Reference proteome</keyword>
<evidence type="ECO:0000256" key="1">
    <source>
        <dbReference type="SAM" id="MobiDB-lite"/>
    </source>
</evidence>
<feature type="compositionally biased region" description="Basic and acidic residues" evidence="1">
    <location>
        <begin position="48"/>
        <end position="60"/>
    </location>
</feature>
<proteinExistence type="predicted"/>
<evidence type="ECO:0000313" key="3">
    <source>
        <dbReference type="Proteomes" id="UP001370490"/>
    </source>
</evidence>
<feature type="compositionally biased region" description="Polar residues" evidence="1">
    <location>
        <begin position="217"/>
        <end position="227"/>
    </location>
</feature>
<name>A0AAN8W4K6_9MAGN</name>
<comment type="caution">
    <text evidence="2">The sequence shown here is derived from an EMBL/GenBank/DDBJ whole genome shotgun (WGS) entry which is preliminary data.</text>
</comment>
<feature type="compositionally biased region" description="Basic and acidic residues" evidence="1">
    <location>
        <begin position="294"/>
        <end position="318"/>
    </location>
</feature>
<reference evidence="2 3" key="1">
    <citation type="submission" date="2023-12" db="EMBL/GenBank/DDBJ databases">
        <title>A high-quality genome assembly for Dillenia turbinata (Dilleniales).</title>
        <authorList>
            <person name="Chanderbali A."/>
        </authorList>
    </citation>
    <scope>NUCLEOTIDE SEQUENCE [LARGE SCALE GENOMIC DNA]</scope>
    <source>
        <strain evidence="2">LSX21</strain>
        <tissue evidence="2">Leaf</tissue>
    </source>
</reference>
<dbReference type="PANTHER" id="PTHR36364">
    <property type="entry name" value="OS03G0203000 PROTEIN"/>
    <property type="match status" value="1"/>
</dbReference>
<feature type="region of interest" description="Disordered" evidence="1">
    <location>
        <begin position="1"/>
        <end position="318"/>
    </location>
</feature>